<dbReference type="EMBL" id="LT629693">
    <property type="protein sequence ID" value="SDK43956.1"/>
    <property type="molecule type" value="Genomic_DNA"/>
</dbReference>
<evidence type="ECO:0000313" key="1">
    <source>
        <dbReference type="EMBL" id="SDK43956.1"/>
    </source>
</evidence>
<dbReference type="Proteomes" id="UP000198803">
    <property type="component" value="Chromosome I"/>
</dbReference>
<proteinExistence type="predicted"/>
<gene>
    <name evidence="1" type="ORF">SAMN05444163_8115</name>
</gene>
<evidence type="ECO:0000313" key="2">
    <source>
        <dbReference type="Proteomes" id="UP000198803"/>
    </source>
</evidence>
<accession>A0ABY0QHC4</accession>
<name>A0ABY0QHC4_9BRAD</name>
<dbReference type="InterPro" id="IPR052194">
    <property type="entry name" value="MESH1"/>
</dbReference>
<dbReference type="PANTHER" id="PTHR46246:SF1">
    <property type="entry name" value="GUANOSINE-3',5'-BIS(DIPHOSPHATE) 3'-PYROPHOSPHOHYDROLASE MESH1"/>
    <property type="match status" value="1"/>
</dbReference>
<reference evidence="1 2" key="1">
    <citation type="submission" date="2016-10" db="EMBL/GenBank/DDBJ databases">
        <authorList>
            <person name="Varghese N."/>
            <person name="Submissions S."/>
        </authorList>
    </citation>
    <scope>NUCLEOTIDE SEQUENCE [LARGE SCALE GENOMIC DNA]</scope>
    <source>
        <strain evidence="1 2">GAS524</strain>
    </source>
</reference>
<organism evidence="1 2">
    <name type="scientific">Bradyrhizobium ottawaense</name>
    <dbReference type="NCBI Taxonomy" id="931866"/>
    <lineage>
        <taxon>Bacteria</taxon>
        <taxon>Pseudomonadati</taxon>
        <taxon>Pseudomonadota</taxon>
        <taxon>Alphaproteobacteria</taxon>
        <taxon>Hyphomicrobiales</taxon>
        <taxon>Nitrobacteraceae</taxon>
        <taxon>Bradyrhizobium</taxon>
    </lineage>
</organism>
<keyword evidence="2" id="KW-1185">Reference proteome</keyword>
<protein>
    <submittedName>
        <fullName evidence="1">HD domain-containing protein</fullName>
    </submittedName>
</protein>
<sequence length="188" mass="21006">MDRVNAYIEAGSDFARAAHADHKRKFTGEPYWNHLHEVATTLRSYGATPDIIVSGYLHDTIEDTKVTYFDLVKKFDRNVAGLVMEVTDVSRADTGNTPEGVGNRALRKAMDRQFLAGASWQGQMIKCADMLSNTADILTHGGGFARIYIPEKKLLIDVLDKVRNVNYAIWRAAYDQIVQAEDKLRAAA</sequence>
<dbReference type="Pfam" id="PF13328">
    <property type="entry name" value="HD_4"/>
    <property type="match status" value="1"/>
</dbReference>
<dbReference type="SUPFAM" id="SSF109604">
    <property type="entry name" value="HD-domain/PDEase-like"/>
    <property type="match status" value="1"/>
</dbReference>
<dbReference type="PANTHER" id="PTHR46246">
    <property type="entry name" value="GUANOSINE-3',5'-BIS(DIPHOSPHATE) 3'-PYROPHOSPHOHYDROLASE MESH1"/>
    <property type="match status" value="1"/>
</dbReference>
<dbReference type="Gene3D" id="1.10.3210.10">
    <property type="entry name" value="Hypothetical protein af1432"/>
    <property type="match status" value="1"/>
</dbReference>